<dbReference type="EMBL" id="LSSN01002737">
    <property type="protein sequence ID" value="OMJ15235.1"/>
    <property type="molecule type" value="Genomic_DNA"/>
</dbReference>
<protein>
    <submittedName>
        <fullName evidence="3">Uncharacterized protein</fullName>
    </submittedName>
</protein>
<reference evidence="3 4" key="1">
    <citation type="submission" date="2017-01" db="EMBL/GenBank/DDBJ databases">
        <authorList>
            <person name="Mah S.A."/>
            <person name="Swanson W.J."/>
            <person name="Moy G.W."/>
            <person name="Vacquier V.D."/>
        </authorList>
    </citation>
    <scope>NUCLEOTIDE SEQUENCE [LARGE SCALE GENOMIC DNA]</scope>
    <source>
        <strain evidence="3 4">GSMNP</strain>
    </source>
</reference>
<name>A0A1R1XKT5_9FUNG</name>
<evidence type="ECO:0000313" key="3">
    <source>
        <dbReference type="EMBL" id="OMJ15235.1"/>
    </source>
</evidence>
<evidence type="ECO:0000313" key="2">
    <source>
        <dbReference type="EMBL" id="OMJ14996.1"/>
    </source>
</evidence>
<evidence type="ECO:0000256" key="1">
    <source>
        <dbReference type="SAM" id="MobiDB-lite"/>
    </source>
</evidence>
<feature type="region of interest" description="Disordered" evidence="1">
    <location>
        <begin position="1"/>
        <end position="34"/>
    </location>
</feature>
<proteinExistence type="predicted"/>
<evidence type="ECO:0000313" key="4">
    <source>
        <dbReference type="Proteomes" id="UP000187283"/>
    </source>
</evidence>
<dbReference type="Proteomes" id="UP000187283">
    <property type="component" value="Unassembled WGS sequence"/>
</dbReference>
<accession>A0A1R1XKT5</accession>
<keyword evidence="4" id="KW-1185">Reference proteome</keyword>
<organism evidence="3 4">
    <name type="scientific">Smittium culicis</name>
    <dbReference type="NCBI Taxonomy" id="133412"/>
    <lineage>
        <taxon>Eukaryota</taxon>
        <taxon>Fungi</taxon>
        <taxon>Fungi incertae sedis</taxon>
        <taxon>Zoopagomycota</taxon>
        <taxon>Kickxellomycotina</taxon>
        <taxon>Harpellomycetes</taxon>
        <taxon>Harpellales</taxon>
        <taxon>Legeriomycetaceae</taxon>
        <taxon>Smittium</taxon>
    </lineage>
</organism>
<comment type="caution">
    <text evidence="3">The sequence shown here is derived from an EMBL/GenBank/DDBJ whole genome shotgun (WGS) entry which is preliminary data.</text>
</comment>
<dbReference type="EMBL" id="LSSN01002821">
    <property type="protein sequence ID" value="OMJ14996.1"/>
    <property type="molecule type" value="Genomic_DNA"/>
</dbReference>
<dbReference type="AlphaFoldDB" id="A0A1R1XKT5"/>
<gene>
    <name evidence="3" type="ORF">AYI70_g7408</name>
    <name evidence="2" type="ORF">AYI70_g7560</name>
</gene>
<sequence>MVMSKNYRNKNKLRTIEPSSTDPPAPSSSSEYSEADYFNEKGAEILKIKQKIDFNKGKKYDASNNGDIDMDAAQTDANHAADASKTF</sequence>